<dbReference type="PANTHER" id="PTHR47197:SF3">
    <property type="entry name" value="DIHYDRO-HEME D1 DEHYDROGENASE"/>
    <property type="match status" value="1"/>
</dbReference>
<dbReference type="AlphaFoldDB" id="A0A081LER5"/>
<dbReference type="eggNOG" id="COG3391">
    <property type="taxonomic scope" value="Bacteria"/>
</dbReference>
<dbReference type="InterPro" id="IPR015943">
    <property type="entry name" value="WD40/YVTN_repeat-like_dom_sf"/>
</dbReference>
<name>A0A081LER5_9BACI</name>
<keyword evidence="1" id="KW-0732">Signal</keyword>
<evidence type="ECO:0000313" key="3">
    <source>
        <dbReference type="Proteomes" id="UP000028091"/>
    </source>
</evidence>
<keyword evidence="3" id="KW-1185">Reference proteome</keyword>
<dbReference type="Gene3D" id="2.130.10.10">
    <property type="entry name" value="YVTN repeat-like/Quinoprotein amine dehydrogenase"/>
    <property type="match status" value="2"/>
</dbReference>
<evidence type="ECO:0000256" key="1">
    <source>
        <dbReference type="SAM" id="SignalP"/>
    </source>
</evidence>
<dbReference type="Proteomes" id="UP000028091">
    <property type="component" value="Unassembled WGS sequence"/>
</dbReference>
<sequence>MERVKYYLICLSALLFFLSGCGKDQQFTPPGSTQSVAVISQLKKASFSIVDLQKNKIVSSVDLKHPLTDLIQINKDIIIATSKEGQSLIEINLKKGTAADYMDVNKGLTSLTYDAASHTLLVADSKKNVVYFIDTQSKKIKATVKTGKSPSSMTLSSSGTLFVLNTESHTVSVIDIEKGKNTRTISVLERPSGIHFDGHSIWIGGHGKPGTLNKSIFAYDPKTGKKQREIKLGVMPVAFFSEKDSSTLYVLCHGDHTLYKVDTETNQQLASIETGQNPNYITADTESIYVSNLDDNSVSVIDKHTFMMKKRLNVPSGPYAIVLEEKK</sequence>
<protein>
    <recommendedName>
        <fullName evidence="4">Surface antigen</fullName>
    </recommendedName>
</protein>
<dbReference type="RefSeq" id="WP_034318689.1">
    <property type="nucleotide sequence ID" value="NZ_JOTP01000003.1"/>
</dbReference>
<reference evidence="2 3" key="1">
    <citation type="submission" date="2012-09" db="EMBL/GenBank/DDBJ databases">
        <title>Genome Sequence of Bacillus sp. DW5-4.</title>
        <authorList>
            <person name="Lai Q."/>
            <person name="Liu Y."/>
            <person name="Shao Z."/>
        </authorList>
    </citation>
    <scope>NUCLEOTIDE SEQUENCE [LARGE SCALE GENOMIC DNA]</scope>
    <source>
        <strain evidence="2 3">DW5-4</strain>
    </source>
</reference>
<proteinExistence type="predicted"/>
<evidence type="ECO:0000313" key="2">
    <source>
        <dbReference type="EMBL" id="KEP27741.1"/>
    </source>
</evidence>
<dbReference type="OrthoDB" id="120019at2"/>
<feature type="signal peptide" evidence="1">
    <location>
        <begin position="1"/>
        <end position="22"/>
    </location>
</feature>
<dbReference type="PANTHER" id="PTHR47197">
    <property type="entry name" value="PROTEIN NIRF"/>
    <property type="match status" value="1"/>
</dbReference>
<dbReference type="EMBL" id="JOTP01000003">
    <property type="protein sequence ID" value="KEP27741.1"/>
    <property type="molecule type" value="Genomic_DNA"/>
</dbReference>
<dbReference type="InterPro" id="IPR051200">
    <property type="entry name" value="Host-pathogen_enzymatic-act"/>
</dbReference>
<organism evidence="2 3">
    <name type="scientific">Bacillus zhangzhouensis</name>
    <dbReference type="NCBI Taxonomy" id="1178540"/>
    <lineage>
        <taxon>Bacteria</taxon>
        <taxon>Bacillati</taxon>
        <taxon>Bacillota</taxon>
        <taxon>Bacilli</taxon>
        <taxon>Bacillales</taxon>
        <taxon>Bacillaceae</taxon>
        <taxon>Bacillus</taxon>
    </lineage>
</organism>
<dbReference type="NCBIfam" id="TIGR02276">
    <property type="entry name" value="beta_rpt_yvtn"/>
    <property type="match status" value="1"/>
</dbReference>
<dbReference type="PROSITE" id="PS51257">
    <property type="entry name" value="PROKAR_LIPOPROTEIN"/>
    <property type="match status" value="1"/>
</dbReference>
<gene>
    <name evidence="2" type="ORF">BA70_11480</name>
</gene>
<dbReference type="InterPro" id="IPR011964">
    <property type="entry name" value="YVTN_b-propeller_repeat"/>
</dbReference>
<comment type="caution">
    <text evidence="2">The sequence shown here is derived from an EMBL/GenBank/DDBJ whole genome shotgun (WGS) entry which is preliminary data.</text>
</comment>
<dbReference type="SUPFAM" id="SSF51004">
    <property type="entry name" value="C-terminal (heme d1) domain of cytochrome cd1-nitrite reductase"/>
    <property type="match status" value="1"/>
</dbReference>
<evidence type="ECO:0008006" key="4">
    <source>
        <dbReference type="Google" id="ProtNLM"/>
    </source>
</evidence>
<accession>A0A081LER5</accession>
<feature type="chain" id="PRO_5039308639" description="Surface antigen" evidence="1">
    <location>
        <begin position="23"/>
        <end position="327"/>
    </location>
</feature>
<dbReference type="InterPro" id="IPR011048">
    <property type="entry name" value="Haem_d1_sf"/>
</dbReference>